<dbReference type="OrthoDB" id="712930at2"/>
<dbReference type="PROSITE" id="PS50005">
    <property type="entry name" value="TPR"/>
    <property type="match status" value="1"/>
</dbReference>
<dbReference type="Proteomes" id="UP000315439">
    <property type="component" value="Unassembled WGS sequence"/>
</dbReference>
<organism evidence="2 3">
    <name type="scientific">Aliikangiella coralliicola</name>
    <dbReference type="NCBI Taxonomy" id="2592383"/>
    <lineage>
        <taxon>Bacteria</taxon>
        <taxon>Pseudomonadati</taxon>
        <taxon>Pseudomonadota</taxon>
        <taxon>Gammaproteobacteria</taxon>
        <taxon>Oceanospirillales</taxon>
        <taxon>Pleioneaceae</taxon>
        <taxon>Aliikangiella</taxon>
    </lineage>
</organism>
<dbReference type="AlphaFoldDB" id="A0A545U661"/>
<dbReference type="InterPro" id="IPR011990">
    <property type="entry name" value="TPR-like_helical_dom_sf"/>
</dbReference>
<dbReference type="PANTHER" id="PTHR12558:SF13">
    <property type="entry name" value="CELL DIVISION CYCLE PROTEIN 27 HOMOLOG"/>
    <property type="match status" value="1"/>
</dbReference>
<feature type="repeat" description="TPR" evidence="1">
    <location>
        <begin position="132"/>
        <end position="165"/>
    </location>
</feature>
<name>A0A545U661_9GAMM</name>
<dbReference type="SUPFAM" id="SSF48452">
    <property type="entry name" value="TPR-like"/>
    <property type="match status" value="1"/>
</dbReference>
<sequence>MNDLLSLKKKNNRTMLKATPKRLFLVLGITYATALTIEPVTAHGVVASYVDKYRTQLSADTNNFKLRKKYIHALRDTQHYDEALSQLVLLRAQTPHDKSLDFEGAFIAFEKGDFTLANEFVDRFVANNPTNERGLSLSGRTKMKLRDFKGATKAFRKAIKQRPTTDLFLYQAEAYKALGDHRKAIKSLESGVSQLGNLPLFLNKIAYHHQQMGNYTKAIIAVDKIIDVLGTESRTEQYLVQKGDLLKLSGQSKAAAAVYRQAYTQLNTRNPQILNSASSQKLKKTLKSKMNAEKN</sequence>
<dbReference type="RefSeq" id="WP_142933559.1">
    <property type="nucleotide sequence ID" value="NZ_ML660169.1"/>
</dbReference>
<reference evidence="2 3" key="1">
    <citation type="submission" date="2019-07" db="EMBL/GenBank/DDBJ databases">
        <title>Draft genome for Aliikangiella sp. M105.</title>
        <authorList>
            <person name="Wang G."/>
        </authorList>
    </citation>
    <scope>NUCLEOTIDE SEQUENCE [LARGE SCALE GENOMIC DNA]</scope>
    <source>
        <strain evidence="2 3">M105</strain>
    </source>
</reference>
<evidence type="ECO:0000256" key="1">
    <source>
        <dbReference type="PROSITE-ProRule" id="PRU00339"/>
    </source>
</evidence>
<dbReference type="EMBL" id="VIKS01000013">
    <property type="protein sequence ID" value="TQV84959.1"/>
    <property type="molecule type" value="Genomic_DNA"/>
</dbReference>
<dbReference type="Pfam" id="PF13432">
    <property type="entry name" value="TPR_16"/>
    <property type="match status" value="1"/>
</dbReference>
<evidence type="ECO:0000313" key="3">
    <source>
        <dbReference type="Proteomes" id="UP000315439"/>
    </source>
</evidence>
<comment type="caution">
    <text evidence="2">The sequence shown here is derived from an EMBL/GenBank/DDBJ whole genome shotgun (WGS) entry which is preliminary data.</text>
</comment>
<gene>
    <name evidence="2" type="ORF">FLL46_21440</name>
</gene>
<evidence type="ECO:0008006" key="4">
    <source>
        <dbReference type="Google" id="ProtNLM"/>
    </source>
</evidence>
<protein>
    <recommendedName>
        <fullName evidence="4">Tetratricopeptide repeat protein</fullName>
    </recommendedName>
</protein>
<keyword evidence="3" id="KW-1185">Reference proteome</keyword>
<proteinExistence type="predicted"/>
<dbReference type="SMART" id="SM00028">
    <property type="entry name" value="TPR"/>
    <property type="match status" value="4"/>
</dbReference>
<dbReference type="Gene3D" id="1.25.40.10">
    <property type="entry name" value="Tetratricopeptide repeat domain"/>
    <property type="match status" value="1"/>
</dbReference>
<keyword evidence="1" id="KW-0802">TPR repeat</keyword>
<accession>A0A545U661</accession>
<dbReference type="InterPro" id="IPR019734">
    <property type="entry name" value="TPR_rpt"/>
</dbReference>
<dbReference type="PANTHER" id="PTHR12558">
    <property type="entry name" value="CELL DIVISION CYCLE 16,23,27"/>
    <property type="match status" value="1"/>
</dbReference>
<evidence type="ECO:0000313" key="2">
    <source>
        <dbReference type="EMBL" id="TQV84959.1"/>
    </source>
</evidence>